<proteinExistence type="predicted"/>
<dbReference type="PANTHER" id="PTHR22838:SF0">
    <property type="entry name" value="WD REPEAT-CONTAINING PROTEIN 26"/>
    <property type="match status" value="1"/>
</dbReference>
<accession>A0A2S7KBJ6</accession>
<dbReference type="InterPro" id="IPR015943">
    <property type="entry name" value="WD40/YVTN_repeat-like_dom_sf"/>
</dbReference>
<dbReference type="AlphaFoldDB" id="A0A2S7KBJ6"/>
<dbReference type="PANTHER" id="PTHR22838">
    <property type="entry name" value="WD REPEAT PROTEIN 26-RELATED"/>
    <property type="match status" value="1"/>
</dbReference>
<organism evidence="4 5">
    <name type="scientific">Chryseobacterium piscicola</name>
    <dbReference type="NCBI Taxonomy" id="551459"/>
    <lineage>
        <taxon>Bacteria</taxon>
        <taxon>Pseudomonadati</taxon>
        <taxon>Bacteroidota</taxon>
        <taxon>Flavobacteriia</taxon>
        <taxon>Flavobacteriales</taxon>
        <taxon>Weeksellaceae</taxon>
        <taxon>Chryseobacterium group</taxon>
        <taxon>Chryseobacterium</taxon>
    </lineage>
</organism>
<dbReference type="InterPro" id="IPR001680">
    <property type="entry name" value="WD40_rpt"/>
</dbReference>
<dbReference type="Pfam" id="PF00400">
    <property type="entry name" value="WD40"/>
    <property type="match status" value="1"/>
</dbReference>
<protein>
    <recommendedName>
        <fullName evidence="3">WDR19 first beta-propeller domain-containing protein</fullName>
    </recommendedName>
</protein>
<evidence type="ECO:0000313" key="4">
    <source>
        <dbReference type="EMBL" id="PQA90021.1"/>
    </source>
</evidence>
<keyword evidence="5" id="KW-1185">Reference proteome</keyword>
<dbReference type="SMART" id="SM00320">
    <property type="entry name" value="WD40"/>
    <property type="match status" value="6"/>
</dbReference>
<keyword evidence="2" id="KW-0677">Repeat</keyword>
<name>A0A2S7KBJ6_9FLAO</name>
<dbReference type="SUPFAM" id="SSF50978">
    <property type="entry name" value="WD40 repeat-like"/>
    <property type="match status" value="1"/>
</dbReference>
<gene>
    <name evidence="4" type="ORF">B0A70_15230</name>
</gene>
<keyword evidence="1" id="KW-0853">WD repeat</keyword>
<dbReference type="Gene3D" id="2.130.10.10">
    <property type="entry name" value="YVTN repeat-like/Quinoprotein amine dehydrogenase"/>
    <property type="match status" value="2"/>
</dbReference>
<evidence type="ECO:0000256" key="2">
    <source>
        <dbReference type="ARBA" id="ARBA00022737"/>
    </source>
</evidence>
<feature type="domain" description="WDR19 first beta-propeller" evidence="3">
    <location>
        <begin position="45"/>
        <end position="206"/>
    </location>
</feature>
<reference evidence="4 5" key="1">
    <citation type="submission" date="2016-11" db="EMBL/GenBank/DDBJ databases">
        <title>Whole genomes of Flavobacteriaceae.</title>
        <authorList>
            <person name="Stine C."/>
            <person name="Li C."/>
            <person name="Tadesse D."/>
        </authorList>
    </citation>
    <scope>NUCLEOTIDE SEQUENCE [LARGE SCALE GENOMIC DNA]</scope>
    <source>
        <strain evidence="4 5">DSM 21068</strain>
    </source>
</reference>
<comment type="caution">
    <text evidence="4">The sequence shown here is derived from an EMBL/GenBank/DDBJ whole genome shotgun (WGS) entry which is preliminary data.</text>
</comment>
<dbReference type="Proteomes" id="UP000238314">
    <property type="component" value="Unassembled WGS sequence"/>
</dbReference>
<dbReference type="InterPro" id="IPR036322">
    <property type="entry name" value="WD40_repeat_dom_sf"/>
</dbReference>
<dbReference type="Pfam" id="PF23389">
    <property type="entry name" value="Beta-prop_WDR19_1st"/>
    <property type="match status" value="1"/>
</dbReference>
<dbReference type="InterPro" id="IPR057855">
    <property type="entry name" value="Beta-prop_WDR19_1st"/>
</dbReference>
<dbReference type="EMBL" id="MUGO01000028">
    <property type="protein sequence ID" value="PQA90021.1"/>
    <property type="molecule type" value="Genomic_DNA"/>
</dbReference>
<evidence type="ECO:0000313" key="5">
    <source>
        <dbReference type="Proteomes" id="UP000238314"/>
    </source>
</evidence>
<sequence length="329" mass="37931">MATLKKTYTMTTRIKILTLLNFLIVVFCNQTTVQNTLTKEILWTTDWSPNGKYIAIGGNVDSLKIYSESNLKPYKSLLIKNTITRVKWHPTKNIIAVTTQMSEEKSFIFNLETNEKIELIGISTDGARGIDWNYTGDYLAIADNDGQILIYDIKGKLIRKFVNENTKSITAIDWHPKKNIITTVTDKIRFFDIEGNLLKSIRHRQEEVLLLSIAWHKSGDFFVTGDYGDEKDKSLLQYWSEKCELLKTIDISKGEYRNLVWNTKGDRLASASDALRIWDTKGNLISEGNSKDYLWGVSWNEKGNRIITSSMEQRIILWNKKAKRIKTIE</sequence>
<dbReference type="InterPro" id="IPR051350">
    <property type="entry name" value="WD_repeat-ST_regulator"/>
</dbReference>
<evidence type="ECO:0000256" key="1">
    <source>
        <dbReference type="ARBA" id="ARBA00022574"/>
    </source>
</evidence>
<evidence type="ECO:0000259" key="3">
    <source>
        <dbReference type="Pfam" id="PF23389"/>
    </source>
</evidence>